<organism evidence="3 4">
    <name type="scientific">Aspergillus steynii IBT 23096</name>
    <dbReference type="NCBI Taxonomy" id="1392250"/>
    <lineage>
        <taxon>Eukaryota</taxon>
        <taxon>Fungi</taxon>
        <taxon>Dikarya</taxon>
        <taxon>Ascomycota</taxon>
        <taxon>Pezizomycotina</taxon>
        <taxon>Eurotiomycetes</taxon>
        <taxon>Eurotiomycetidae</taxon>
        <taxon>Eurotiales</taxon>
        <taxon>Aspergillaceae</taxon>
        <taxon>Aspergillus</taxon>
        <taxon>Aspergillus subgen. Circumdati</taxon>
    </lineage>
</organism>
<dbReference type="Proteomes" id="UP000234275">
    <property type="component" value="Unassembled WGS sequence"/>
</dbReference>
<keyword evidence="1" id="KW-1133">Transmembrane helix</keyword>
<feature type="transmembrane region" description="Helical" evidence="1">
    <location>
        <begin position="197"/>
        <end position="217"/>
    </location>
</feature>
<feature type="transmembrane region" description="Helical" evidence="1">
    <location>
        <begin position="152"/>
        <end position="177"/>
    </location>
</feature>
<gene>
    <name evidence="3" type="ORF">P170DRAFT_425210</name>
</gene>
<dbReference type="STRING" id="1392250.A0A2I2GDN0"/>
<dbReference type="EMBL" id="MSFO01000003">
    <property type="protein sequence ID" value="PLB50917.1"/>
    <property type="molecule type" value="Genomic_DNA"/>
</dbReference>
<dbReference type="PANTHER" id="PTHR42109">
    <property type="entry name" value="UNPLACED GENOMIC SCAFFOLD UM_SCAF_CONTIG_1.265, WHOLE GENOME SHOTGUN SEQUENCE"/>
    <property type="match status" value="1"/>
</dbReference>
<dbReference type="InterPro" id="IPR056119">
    <property type="entry name" value="DUF7702"/>
</dbReference>
<feature type="transmembrane region" description="Helical" evidence="1">
    <location>
        <begin position="7"/>
        <end position="27"/>
    </location>
</feature>
<evidence type="ECO:0000313" key="3">
    <source>
        <dbReference type="EMBL" id="PLB50917.1"/>
    </source>
</evidence>
<dbReference type="RefSeq" id="XP_024706219.1">
    <property type="nucleotide sequence ID" value="XM_024847614.1"/>
</dbReference>
<protein>
    <recommendedName>
        <fullName evidence="2">DUF7702 domain-containing protein</fullName>
    </recommendedName>
</protein>
<accession>A0A2I2GDN0</accession>
<dbReference type="VEuPathDB" id="FungiDB:P170DRAFT_425210"/>
<keyword evidence="1" id="KW-0812">Transmembrane</keyword>
<keyword evidence="4" id="KW-1185">Reference proteome</keyword>
<comment type="caution">
    <text evidence="3">The sequence shown here is derived from an EMBL/GenBank/DDBJ whole genome shotgun (WGS) entry which is preliminary data.</text>
</comment>
<sequence>MGVSSQQALSIVVIIYFFPAIFVTASICRCHGFGKQLGWLYMALLCIARVVGSSLQIASEISHDSNLRSAVSVVSSVGITALLLALLEIIDRYEAMLPFKHIDRRAWSFIHLTQYAAFILYAVGLGMGRVDLTRAASILVAVVRKLAGDKRLLRFAVASIPFLTVRVAYGLSTSFIASDTVFMKGLTHVLATAFLQYLMEFIVTTIFLYAGVFFLHLRKVATSDPGIGLVDCNDLEGNYSQMPPSR</sequence>
<dbReference type="AlphaFoldDB" id="A0A2I2GDN0"/>
<name>A0A2I2GDN0_9EURO</name>
<dbReference type="OrthoDB" id="2560628at2759"/>
<keyword evidence="1" id="KW-0472">Membrane</keyword>
<dbReference type="PANTHER" id="PTHR42109:SF2">
    <property type="entry name" value="INTEGRAL MEMBRANE PROTEIN"/>
    <property type="match status" value="1"/>
</dbReference>
<evidence type="ECO:0000259" key="2">
    <source>
        <dbReference type="Pfam" id="PF24800"/>
    </source>
</evidence>
<feature type="domain" description="DUF7702" evidence="2">
    <location>
        <begin position="146"/>
        <end position="213"/>
    </location>
</feature>
<reference evidence="3 4" key="1">
    <citation type="submission" date="2016-12" db="EMBL/GenBank/DDBJ databases">
        <title>The genomes of Aspergillus section Nigri reveals drivers in fungal speciation.</title>
        <authorList>
            <consortium name="DOE Joint Genome Institute"/>
            <person name="Vesth T.C."/>
            <person name="Nybo J."/>
            <person name="Theobald S."/>
            <person name="Brandl J."/>
            <person name="Frisvad J.C."/>
            <person name="Nielsen K.F."/>
            <person name="Lyhne E.K."/>
            <person name="Kogle M.E."/>
            <person name="Kuo A."/>
            <person name="Riley R."/>
            <person name="Clum A."/>
            <person name="Nolan M."/>
            <person name="Lipzen A."/>
            <person name="Salamov A."/>
            <person name="Henrissat B."/>
            <person name="Wiebenga A."/>
            <person name="De Vries R.P."/>
            <person name="Grigoriev I.V."/>
            <person name="Mortensen U.H."/>
            <person name="Andersen M.R."/>
            <person name="Baker S.E."/>
        </authorList>
    </citation>
    <scope>NUCLEOTIDE SEQUENCE [LARGE SCALE GENOMIC DNA]</scope>
    <source>
        <strain evidence="3 4">IBT 23096</strain>
    </source>
</reference>
<feature type="transmembrane region" description="Helical" evidence="1">
    <location>
        <begin position="110"/>
        <end position="132"/>
    </location>
</feature>
<feature type="domain" description="DUF7702" evidence="2">
    <location>
        <begin position="4"/>
        <end position="126"/>
    </location>
</feature>
<evidence type="ECO:0000313" key="4">
    <source>
        <dbReference type="Proteomes" id="UP000234275"/>
    </source>
</evidence>
<feature type="transmembrane region" description="Helical" evidence="1">
    <location>
        <begin position="70"/>
        <end position="90"/>
    </location>
</feature>
<feature type="transmembrane region" description="Helical" evidence="1">
    <location>
        <begin position="39"/>
        <end position="58"/>
    </location>
</feature>
<proteinExistence type="predicted"/>
<dbReference type="Pfam" id="PF24800">
    <property type="entry name" value="DUF7702"/>
    <property type="match status" value="2"/>
</dbReference>
<dbReference type="GeneID" id="36555313"/>
<evidence type="ECO:0000256" key="1">
    <source>
        <dbReference type="SAM" id="Phobius"/>
    </source>
</evidence>